<comment type="subcellular location">
    <subcellularLocation>
        <location evidence="1">Mitochondrion</location>
    </subcellularLocation>
</comment>
<dbReference type="NCBIfam" id="NF002148">
    <property type="entry name" value="PRK00982.1-2"/>
    <property type="match status" value="1"/>
</dbReference>
<keyword evidence="7" id="KW-0597">Phosphoprotein</keyword>
<comment type="caution">
    <text evidence="16">The sequence shown here is derived from an EMBL/GenBank/DDBJ whole genome shotgun (WGS) entry which is preliminary data.</text>
</comment>
<dbReference type="HAMAP" id="MF_01217">
    <property type="entry name" value="Acyl_carrier"/>
    <property type="match status" value="1"/>
</dbReference>
<dbReference type="PANTHER" id="PTHR20863:SF28">
    <property type="entry name" value="ACYL CARRIER PROTEIN, MITOCHONDRIAL"/>
    <property type="match status" value="1"/>
</dbReference>
<keyword evidence="13 14" id="KW-0275">Fatty acid biosynthesis</keyword>
<evidence type="ECO:0000313" key="17">
    <source>
        <dbReference type="Proteomes" id="UP000319731"/>
    </source>
</evidence>
<evidence type="ECO:0000256" key="6">
    <source>
        <dbReference type="ARBA" id="ARBA00022516"/>
    </source>
</evidence>
<keyword evidence="11" id="KW-0443">Lipid metabolism</keyword>
<reference evidence="16 17" key="1">
    <citation type="journal article" date="2019" name="Sci. Rep.">
        <title>Comparative genomics of chytrid fungi reveal insights into the obligate biotrophic and pathogenic lifestyle of Synchytrium endobioticum.</title>
        <authorList>
            <person name="van de Vossenberg B.T.L.H."/>
            <person name="Warris S."/>
            <person name="Nguyen H.D.T."/>
            <person name="van Gent-Pelzer M.P.E."/>
            <person name="Joly D.L."/>
            <person name="van de Geest H.C."/>
            <person name="Bonants P.J.M."/>
            <person name="Smith D.S."/>
            <person name="Levesque C.A."/>
            <person name="van der Lee T.A.J."/>
        </authorList>
    </citation>
    <scope>NUCLEOTIDE SEQUENCE [LARGE SCALE GENOMIC DNA]</scope>
    <source>
        <strain evidence="16 17">JEL517</strain>
    </source>
</reference>
<dbReference type="FunFam" id="1.10.1200.10:FF:000003">
    <property type="entry name" value="Acyl carrier protein"/>
    <property type="match status" value="1"/>
</dbReference>
<keyword evidence="17" id="KW-1185">Reference proteome</keyword>
<keyword evidence="4" id="KW-0813">Transport</keyword>
<evidence type="ECO:0000259" key="15">
    <source>
        <dbReference type="PROSITE" id="PS50075"/>
    </source>
</evidence>
<dbReference type="GeneID" id="42002884"/>
<evidence type="ECO:0000256" key="4">
    <source>
        <dbReference type="ARBA" id="ARBA00022448"/>
    </source>
</evidence>
<keyword evidence="12" id="KW-0496">Mitochondrion</keyword>
<keyword evidence="5 14" id="KW-0596">Phosphopantetheine</keyword>
<dbReference type="InterPro" id="IPR006162">
    <property type="entry name" value="Ppantetheine_attach_site"/>
</dbReference>
<comment type="function">
    <text evidence="14">Carrier of the growing fatty acid chain in fatty acid biosynthesis.</text>
</comment>
<dbReference type="PROSITE" id="PS50075">
    <property type="entry name" value="CARRIER"/>
    <property type="match status" value="1"/>
</dbReference>
<dbReference type="PROSITE" id="PS00012">
    <property type="entry name" value="PHOSPHOPANTETHEINE"/>
    <property type="match status" value="1"/>
</dbReference>
<evidence type="ECO:0000256" key="11">
    <source>
        <dbReference type="ARBA" id="ARBA00023098"/>
    </source>
</evidence>
<evidence type="ECO:0000256" key="1">
    <source>
        <dbReference type="ARBA" id="ARBA00004173"/>
    </source>
</evidence>
<sequence length="157" mass="17276">MLASQVARNVLARRMTRTAAPSVAVALSSITASTSNCINRAASTSILLPSWPSHHQSTANSVLPTTRFYSAGKGPLTIQGIEDRVMQLLRDFDKVEQAKLSLDSHFINDLGLDSLDQVEITMAMEDEFNIEIPDRDAEEIMTPRQAVEKIFANKNAM</sequence>
<evidence type="ECO:0000256" key="8">
    <source>
        <dbReference type="ARBA" id="ARBA00022832"/>
    </source>
</evidence>
<dbReference type="GO" id="GO:0000035">
    <property type="term" value="F:acyl binding"/>
    <property type="evidence" value="ECO:0007669"/>
    <property type="project" value="TreeGrafter"/>
</dbReference>
<keyword evidence="10" id="KW-0249">Electron transport</keyword>
<evidence type="ECO:0000256" key="2">
    <source>
        <dbReference type="ARBA" id="ARBA00005194"/>
    </source>
</evidence>
<dbReference type="RefSeq" id="XP_031026478.1">
    <property type="nucleotide sequence ID" value="XM_031167587.1"/>
</dbReference>
<dbReference type="EMBL" id="QEAO01000005">
    <property type="protein sequence ID" value="TPX36165.1"/>
    <property type="molecule type" value="Genomic_DNA"/>
</dbReference>
<dbReference type="GO" id="GO:0000036">
    <property type="term" value="F:acyl carrier activity"/>
    <property type="evidence" value="ECO:0007669"/>
    <property type="project" value="TreeGrafter"/>
</dbReference>
<evidence type="ECO:0000256" key="9">
    <source>
        <dbReference type="ARBA" id="ARBA00022946"/>
    </source>
</evidence>
<evidence type="ECO:0000313" key="16">
    <source>
        <dbReference type="EMBL" id="TPX36165.1"/>
    </source>
</evidence>
<dbReference type="PANTHER" id="PTHR20863">
    <property type="entry name" value="ACYL CARRIER PROTEIN"/>
    <property type="match status" value="1"/>
</dbReference>
<dbReference type="STRING" id="1806994.A0A507CF06"/>
<evidence type="ECO:0000256" key="5">
    <source>
        <dbReference type="ARBA" id="ARBA00022450"/>
    </source>
</evidence>
<dbReference type="InterPro" id="IPR009081">
    <property type="entry name" value="PP-bd_ACP"/>
</dbReference>
<evidence type="ECO:0000256" key="14">
    <source>
        <dbReference type="RuleBase" id="RU000722"/>
    </source>
</evidence>
<dbReference type="InterPro" id="IPR003231">
    <property type="entry name" value="ACP"/>
</dbReference>
<proteinExistence type="inferred from homology"/>
<organism evidence="16 17">
    <name type="scientific">Synchytrium microbalum</name>
    <dbReference type="NCBI Taxonomy" id="1806994"/>
    <lineage>
        <taxon>Eukaryota</taxon>
        <taxon>Fungi</taxon>
        <taxon>Fungi incertae sedis</taxon>
        <taxon>Chytridiomycota</taxon>
        <taxon>Chytridiomycota incertae sedis</taxon>
        <taxon>Chytridiomycetes</taxon>
        <taxon>Synchytriales</taxon>
        <taxon>Synchytriaceae</taxon>
        <taxon>Synchytrium</taxon>
    </lineage>
</organism>
<dbReference type="Pfam" id="PF00550">
    <property type="entry name" value="PP-binding"/>
    <property type="match status" value="1"/>
</dbReference>
<keyword evidence="8" id="KW-0276">Fatty acid metabolism</keyword>
<accession>A0A507CF06</accession>
<evidence type="ECO:0000256" key="7">
    <source>
        <dbReference type="ARBA" id="ARBA00022553"/>
    </source>
</evidence>
<keyword evidence="9" id="KW-0809">Transit peptide</keyword>
<feature type="domain" description="Carrier" evidence="15">
    <location>
        <begin position="79"/>
        <end position="154"/>
    </location>
</feature>
<dbReference type="Gene3D" id="1.10.1200.10">
    <property type="entry name" value="ACP-like"/>
    <property type="match status" value="1"/>
</dbReference>
<protein>
    <recommendedName>
        <fullName evidence="14">Acyl carrier protein</fullName>
    </recommendedName>
</protein>
<dbReference type="SUPFAM" id="SSF47336">
    <property type="entry name" value="ACP-like"/>
    <property type="match status" value="1"/>
</dbReference>
<dbReference type="AlphaFoldDB" id="A0A507CF06"/>
<evidence type="ECO:0000256" key="10">
    <source>
        <dbReference type="ARBA" id="ARBA00022982"/>
    </source>
</evidence>
<dbReference type="Proteomes" id="UP000319731">
    <property type="component" value="Unassembled WGS sequence"/>
</dbReference>
<comment type="pathway">
    <text evidence="2">Lipid metabolism; fatty acid biosynthesis.</text>
</comment>
<dbReference type="InterPro" id="IPR036736">
    <property type="entry name" value="ACP-like_sf"/>
</dbReference>
<dbReference type="OrthoDB" id="448946at2759"/>
<dbReference type="GO" id="GO:0099128">
    <property type="term" value="C:mitochondrial [2Fe-2S] assembly complex"/>
    <property type="evidence" value="ECO:0007669"/>
    <property type="project" value="UniProtKB-ARBA"/>
</dbReference>
<evidence type="ECO:0000256" key="12">
    <source>
        <dbReference type="ARBA" id="ARBA00023128"/>
    </source>
</evidence>
<name>A0A507CF06_9FUNG</name>
<dbReference type="NCBIfam" id="TIGR00517">
    <property type="entry name" value="acyl_carrier"/>
    <property type="match status" value="1"/>
</dbReference>
<evidence type="ECO:0000256" key="13">
    <source>
        <dbReference type="ARBA" id="ARBA00023160"/>
    </source>
</evidence>
<gene>
    <name evidence="16" type="ORF">SmJEL517_g01659</name>
</gene>
<comment type="similarity">
    <text evidence="3">Belongs to the acyl carrier protein (ACP) family.</text>
</comment>
<evidence type="ECO:0000256" key="3">
    <source>
        <dbReference type="ARBA" id="ARBA00010930"/>
    </source>
</evidence>
<keyword evidence="6 14" id="KW-0444">Lipid biosynthesis</keyword>